<proteinExistence type="predicted"/>
<evidence type="ECO:0000313" key="3">
    <source>
        <dbReference type="Proteomes" id="UP000593573"/>
    </source>
</evidence>
<accession>A0A7J8TQK5</accession>
<feature type="transmembrane region" description="Helical" evidence="1">
    <location>
        <begin position="6"/>
        <end position="26"/>
    </location>
</feature>
<evidence type="ECO:0000313" key="2">
    <source>
        <dbReference type="EMBL" id="MBA0640440.1"/>
    </source>
</evidence>
<sequence length="28" mass="3387">MVFVNLFLDLYFTKIILFLVPLFLLLQL</sequence>
<keyword evidence="1" id="KW-0472">Membrane</keyword>
<name>A0A7J8TQK5_9ROSI</name>
<gene>
    <name evidence="2" type="ORF">Goklo_023376</name>
</gene>
<dbReference type="Proteomes" id="UP000593573">
    <property type="component" value="Unassembled WGS sequence"/>
</dbReference>
<keyword evidence="1" id="KW-1133">Transmembrane helix</keyword>
<dbReference type="AlphaFoldDB" id="A0A7J8TQK5"/>
<keyword evidence="3" id="KW-1185">Reference proteome</keyword>
<comment type="caution">
    <text evidence="2">The sequence shown here is derived from an EMBL/GenBank/DDBJ whole genome shotgun (WGS) entry which is preliminary data.</text>
</comment>
<evidence type="ECO:0000256" key="1">
    <source>
        <dbReference type="SAM" id="Phobius"/>
    </source>
</evidence>
<reference evidence="2 3" key="1">
    <citation type="journal article" date="2019" name="Genome Biol. Evol.">
        <title>Insights into the evolution of the New World diploid cottons (Gossypium, subgenus Houzingenia) based on genome sequencing.</title>
        <authorList>
            <person name="Grover C.E."/>
            <person name="Arick M.A. 2nd"/>
            <person name="Thrash A."/>
            <person name="Conover J.L."/>
            <person name="Sanders W.S."/>
            <person name="Peterson D.G."/>
            <person name="Frelichowski J.E."/>
            <person name="Scheffler J.A."/>
            <person name="Scheffler B.E."/>
            <person name="Wendel J.F."/>
        </authorList>
    </citation>
    <scope>NUCLEOTIDE SEQUENCE [LARGE SCALE GENOMIC DNA]</scope>
    <source>
        <strain evidence="2">57</strain>
        <tissue evidence="2">Leaf</tissue>
    </source>
</reference>
<protein>
    <submittedName>
        <fullName evidence="2">Uncharacterized protein</fullName>
    </submittedName>
</protein>
<keyword evidence="1" id="KW-0812">Transmembrane</keyword>
<organism evidence="2 3">
    <name type="scientific">Gossypium klotzschianum</name>
    <dbReference type="NCBI Taxonomy" id="34286"/>
    <lineage>
        <taxon>Eukaryota</taxon>
        <taxon>Viridiplantae</taxon>
        <taxon>Streptophyta</taxon>
        <taxon>Embryophyta</taxon>
        <taxon>Tracheophyta</taxon>
        <taxon>Spermatophyta</taxon>
        <taxon>Magnoliopsida</taxon>
        <taxon>eudicotyledons</taxon>
        <taxon>Gunneridae</taxon>
        <taxon>Pentapetalae</taxon>
        <taxon>rosids</taxon>
        <taxon>malvids</taxon>
        <taxon>Malvales</taxon>
        <taxon>Malvaceae</taxon>
        <taxon>Malvoideae</taxon>
        <taxon>Gossypium</taxon>
    </lineage>
</organism>
<dbReference type="EMBL" id="JABFAB010000001">
    <property type="protein sequence ID" value="MBA0640440.1"/>
    <property type="molecule type" value="Genomic_DNA"/>
</dbReference>